<dbReference type="OrthoDB" id="8478129at2"/>
<dbReference type="RefSeq" id="WP_057879537.1">
    <property type="nucleotide sequence ID" value="NZ_JQCF01000001.1"/>
</dbReference>
<evidence type="ECO:0000313" key="1">
    <source>
        <dbReference type="EMBL" id="KRO00797.1"/>
    </source>
</evidence>
<dbReference type="Proteomes" id="UP000051006">
    <property type="component" value="Unassembled WGS sequence"/>
</dbReference>
<dbReference type="STRING" id="993692.IV57_GL000117"/>
<protein>
    <submittedName>
        <fullName evidence="1">Uncharacterized protein</fullName>
    </submittedName>
</protein>
<organism evidence="1 2">
    <name type="scientific">Companilactobacillus kimchiensis</name>
    <dbReference type="NCBI Taxonomy" id="993692"/>
    <lineage>
        <taxon>Bacteria</taxon>
        <taxon>Bacillati</taxon>
        <taxon>Bacillota</taxon>
        <taxon>Bacilli</taxon>
        <taxon>Lactobacillales</taxon>
        <taxon>Lactobacillaceae</taxon>
        <taxon>Companilactobacillus</taxon>
    </lineage>
</organism>
<gene>
    <name evidence="1" type="ORF">IV57_GL000117</name>
</gene>
<dbReference type="EMBL" id="JQCF01000001">
    <property type="protein sequence ID" value="KRO00797.1"/>
    <property type="molecule type" value="Genomic_DNA"/>
</dbReference>
<dbReference type="PANTHER" id="PTHR35569:SF1">
    <property type="entry name" value="CYANAMIDE HYDRATASE DDI2-RELATED"/>
    <property type="match status" value="1"/>
</dbReference>
<dbReference type="PANTHER" id="PTHR35569">
    <property type="entry name" value="CYANAMIDE HYDRATASE DDI2-RELATED"/>
    <property type="match status" value="1"/>
</dbReference>
<comment type="caution">
    <text evidence="1">The sequence shown here is derived from an EMBL/GenBank/DDBJ whole genome shotgun (WGS) entry which is preliminary data.</text>
</comment>
<name>A0A0R2LNX8_9LACO</name>
<keyword evidence="2" id="KW-1185">Reference proteome</keyword>
<sequence length="213" mass="24646">MLKKLDRINLPNTAMAQETRELLKKYGDELLWNHCHRVFFFGAVKSLQDDRCVNLELLYVAALFHDMGLTKKYSSECDRFEIDGANAARAFLNQYQIDKSDIDQVWGAISLHTTIGIPEHKDNVIRALYYGVGMDVMGDNFAEFSPEIRDLILKDYPKSIDFKNDIIKEFYNGFKNRPASTFGTVNADISKRLDDDYKGFNFYDTIINSPWEK</sequence>
<proteinExistence type="predicted"/>
<dbReference type="PATRIC" id="fig|993692.3.peg.118"/>
<dbReference type="Gene3D" id="1.10.3210.10">
    <property type="entry name" value="Hypothetical protein af1432"/>
    <property type="match status" value="1"/>
</dbReference>
<evidence type="ECO:0000313" key="2">
    <source>
        <dbReference type="Proteomes" id="UP000051006"/>
    </source>
</evidence>
<accession>A0A0R2LNX8</accession>
<reference evidence="1 2" key="1">
    <citation type="journal article" date="2015" name="Genome Announc.">
        <title>Expanding the biotechnology potential of lactobacilli through comparative genomics of 213 strains and associated genera.</title>
        <authorList>
            <person name="Sun Z."/>
            <person name="Harris H.M."/>
            <person name="McCann A."/>
            <person name="Guo C."/>
            <person name="Argimon S."/>
            <person name="Zhang W."/>
            <person name="Yang X."/>
            <person name="Jeffery I.B."/>
            <person name="Cooney J.C."/>
            <person name="Kagawa T.F."/>
            <person name="Liu W."/>
            <person name="Song Y."/>
            <person name="Salvetti E."/>
            <person name="Wrobel A."/>
            <person name="Rasinkangas P."/>
            <person name="Parkhill J."/>
            <person name="Rea M.C."/>
            <person name="O'Sullivan O."/>
            <person name="Ritari J."/>
            <person name="Douillard F.P."/>
            <person name="Paul Ross R."/>
            <person name="Yang R."/>
            <person name="Briner A.E."/>
            <person name="Felis G.E."/>
            <person name="de Vos W.M."/>
            <person name="Barrangou R."/>
            <person name="Klaenhammer T.R."/>
            <person name="Caufield P.W."/>
            <person name="Cui Y."/>
            <person name="Zhang H."/>
            <person name="O'Toole P.W."/>
        </authorList>
    </citation>
    <scope>NUCLEOTIDE SEQUENCE [LARGE SCALE GENOMIC DNA]</scope>
    <source>
        <strain evidence="1 2">DSM 24716</strain>
    </source>
</reference>
<dbReference type="SUPFAM" id="SSF109604">
    <property type="entry name" value="HD-domain/PDEase-like"/>
    <property type="match status" value="1"/>
</dbReference>
<dbReference type="AlphaFoldDB" id="A0A0R2LNX8"/>